<feature type="transmembrane region" description="Helical" evidence="8">
    <location>
        <begin position="123"/>
        <end position="146"/>
    </location>
</feature>
<dbReference type="GO" id="GO:0006882">
    <property type="term" value="P:intracellular zinc ion homeostasis"/>
    <property type="evidence" value="ECO:0007669"/>
    <property type="project" value="InterPro"/>
</dbReference>
<feature type="transmembrane region" description="Helical" evidence="8">
    <location>
        <begin position="55"/>
        <end position="73"/>
    </location>
</feature>
<evidence type="ECO:0000313" key="11">
    <source>
        <dbReference type="Proteomes" id="UP001169760"/>
    </source>
</evidence>
<keyword evidence="4" id="KW-0864">Zinc transport</keyword>
<protein>
    <submittedName>
        <fullName evidence="10">CDF family Co(II)/Ni(II) efflux transporter DmeF</fullName>
    </submittedName>
</protein>
<feature type="transmembrane region" description="Helical" evidence="8">
    <location>
        <begin position="93"/>
        <end position="111"/>
    </location>
</feature>
<dbReference type="AlphaFoldDB" id="A0AAW7X3U0"/>
<comment type="subcellular location">
    <subcellularLocation>
        <location evidence="1">Membrane</location>
        <topology evidence="1">Multi-pass membrane protein</topology>
    </subcellularLocation>
</comment>
<feature type="transmembrane region" description="Helical" evidence="8">
    <location>
        <begin position="24"/>
        <end position="43"/>
    </location>
</feature>
<dbReference type="InterPro" id="IPR027469">
    <property type="entry name" value="Cation_efflux_TMD_sf"/>
</dbReference>
<keyword evidence="7 8" id="KW-0472">Membrane</keyword>
<accession>A0AAW7X3U0</accession>
<comment type="caution">
    <text evidence="10">The sequence shown here is derived from an EMBL/GenBank/DDBJ whole genome shotgun (WGS) entry which is preliminary data.</text>
</comment>
<keyword evidence="5 8" id="KW-1133">Transmembrane helix</keyword>
<dbReference type="GO" id="GO:0005385">
    <property type="term" value="F:zinc ion transmembrane transporter activity"/>
    <property type="evidence" value="ECO:0007669"/>
    <property type="project" value="InterPro"/>
</dbReference>
<dbReference type="NCBIfam" id="TIGR01297">
    <property type="entry name" value="CDF"/>
    <property type="match status" value="1"/>
</dbReference>
<dbReference type="InterPro" id="IPR058533">
    <property type="entry name" value="Cation_efflux_TM"/>
</dbReference>
<dbReference type="InterPro" id="IPR045316">
    <property type="entry name" value="Msc2-like"/>
</dbReference>
<dbReference type="InterPro" id="IPR002524">
    <property type="entry name" value="Cation_efflux"/>
</dbReference>
<dbReference type="Pfam" id="PF01545">
    <property type="entry name" value="Cation_efflux"/>
    <property type="match status" value="1"/>
</dbReference>
<evidence type="ECO:0000256" key="5">
    <source>
        <dbReference type="ARBA" id="ARBA00022989"/>
    </source>
</evidence>
<feature type="domain" description="Cation efflux protein transmembrane" evidence="9">
    <location>
        <begin position="25"/>
        <end position="227"/>
    </location>
</feature>
<dbReference type="RefSeq" id="WP_303490514.1">
    <property type="nucleotide sequence ID" value="NZ_JAUOPB010000001.1"/>
</dbReference>
<dbReference type="PANTHER" id="PTHR45755:SF4">
    <property type="entry name" value="ZINC TRANSPORTER 7"/>
    <property type="match status" value="1"/>
</dbReference>
<gene>
    <name evidence="10" type="primary">dmeF</name>
    <name evidence="10" type="ORF">Q4521_01945</name>
</gene>
<sequence length="301" mass="32841">MNSKLTPQHSHDFLTNTHRNAKKVAIVFTITVVTMGAEIAAGIWSGSMALLADGWHMGTHAAAFAIAMFTYSYARKHKGNASFSFGPGKVQPLGGFASAVALGVVAILMAIESIERLLTPVDIHFNEAIAVATLGLIVNIVSVFVLHDDHHHDHHHGDHHHHKDHNLKAAYYHVLADALTSLLAIIALFSGMLFGWVWMDALMGIVGSIIISHWAYGLIKASSFILLDRTNIDLTKLKDTIEASQAVKVLDLHVWSITENNLAAILSVETSITIEEHELKEQLAVNLPKLSHATVEVVRTT</sequence>
<dbReference type="Gene3D" id="1.20.1510.10">
    <property type="entry name" value="Cation efflux protein transmembrane domain"/>
    <property type="match status" value="1"/>
</dbReference>
<dbReference type="EMBL" id="JAUOPB010000001">
    <property type="protein sequence ID" value="MDO6421227.1"/>
    <property type="molecule type" value="Genomic_DNA"/>
</dbReference>
<dbReference type="Proteomes" id="UP001169760">
    <property type="component" value="Unassembled WGS sequence"/>
</dbReference>
<evidence type="ECO:0000256" key="4">
    <source>
        <dbReference type="ARBA" id="ARBA00022906"/>
    </source>
</evidence>
<proteinExistence type="predicted"/>
<evidence type="ECO:0000256" key="3">
    <source>
        <dbReference type="ARBA" id="ARBA00022692"/>
    </source>
</evidence>
<evidence type="ECO:0000256" key="1">
    <source>
        <dbReference type="ARBA" id="ARBA00004141"/>
    </source>
</evidence>
<dbReference type="GO" id="GO:0016020">
    <property type="term" value="C:membrane"/>
    <property type="evidence" value="ECO:0007669"/>
    <property type="project" value="UniProtKB-SubCell"/>
</dbReference>
<name>A0AAW7X3U0_9GAMM</name>
<keyword evidence="3 8" id="KW-0812">Transmembrane</keyword>
<evidence type="ECO:0000256" key="2">
    <source>
        <dbReference type="ARBA" id="ARBA00022448"/>
    </source>
</evidence>
<feature type="transmembrane region" description="Helical" evidence="8">
    <location>
        <begin position="201"/>
        <end position="219"/>
    </location>
</feature>
<evidence type="ECO:0000256" key="6">
    <source>
        <dbReference type="ARBA" id="ARBA00023065"/>
    </source>
</evidence>
<organism evidence="10 11">
    <name type="scientific">Saccharophagus degradans</name>
    <dbReference type="NCBI Taxonomy" id="86304"/>
    <lineage>
        <taxon>Bacteria</taxon>
        <taxon>Pseudomonadati</taxon>
        <taxon>Pseudomonadota</taxon>
        <taxon>Gammaproteobacteria</taxon>
        <taxon>Cellvibrionales</taxon>
        <taxon>Cellvibrionaceae</taxon>
        <taxon>Saccharophagus</taxon>
    </lineage>
</organism>
<dbReference type="NCBIfam" id="NF033827">
    <property type="entry name" value="CDF_efflux_DmeF"/>
    <property type="match status" value="1"/>
</dbReference>
<evidence type="ECO:0000256" key="8">
    <source>
        <dbReference type="SAM" id="Phobius"/>
    </source>
</evidence>
<evidence type="ECO:0000259" key="9">
    <source>
        <dbReference type="Pfam" id="PF01545"/>
    </source>
</evidence>
<evidence type="ECO:0000313" key="10">
    <source>
        <dbReference type="EMBL" id="MDO6421227.1"/>
    </source>
</evidence>
<keyword evidence="4" id="KW-0862">Zinc</keyword>
<keyword evidence="6" id="KW-0406">Ion transport</keyword>
<dbReference type="SUPFAM" id="SSF161111">
    <property type="entry name" value="Cation efflux protein transmembrane domain-like"/>
    <property type="match status" value="1"/>
</dbReference>
<evidence type="ECO:0000256" key="7">
    <source>
        <dbReference type="ARBA" id="ARBA00023136"/>
    </source>
</evidence>
<dbReference type="PANTHER" id="PTHR45755">
    <property type="match status" value="1"/>
</dbReference>
<reference evidence="10" key="1">
    <citation type="submission" date="2023-07" db="EMBL/GenBank/DDBJ databases">
        <title>Genome content predicts the carbon catabolic preferences of heterotrophic bacteria.</title>
        <authorList>
            <person name="Gralka M."/>
        </authorList>
    </citation>
    <scope>NUCLEOTIDE SEQUENCE</scope>
    <source>
        <strain evidence="10">I3M17_2</strain>
    </source>
</reference>
<feature type="transmembrane region" description="Helical" evidence="8">
    <location>
        <begin position="170"/>
        <end position="195"/>
    </location>
</feature>
<keyword evidence="2" id="KW-0813">Transport</keyword>